<organism evidence="4 5">
    <name type="scientific">Candidatus Thiothrix singaporensis</name>
    <dbReference type="NCBI Taxonomy" id="2799669"/>
    <lineage>
        <taxon>Bacteria</taxon>
        <taxon>Pseudomonadati</taxon>
        <taxon>Pseudomonadota</taxon>
        <taxon>Gammaproteobacteria</taxon>
        <taxon>Thiotrichales</taxon>
        <taxon>Thiotrichaceae</taxon>
        <taxon>Thiothrix</taxon>
    </lineage>
</organism>
<dbReference type="InterPro" id="IPR042099">
    <property type="entry name" value="ANL_N_sf"/>
</dbReference>
<accession>A0A7L6ARL2</accession>
<dbReference type="EMBL" id="CP059265">
    <property type="protein sequence ID" value="QLQ31745.1"/>
    <property type="molecule type" value="Genomic_DNA"/>
</dbReference>
<evidence type="ECO:0000256" key="3">
    <source>
        <dbReference type="SAM" id="MobiDB-lite"/>
    </source>
</evidence>
<name>A0A7L6ARL2_9GAMM</name>
<protein>
    <submittedName>
        <fullName evidence="4">AMP-binding protein</fullName>
    </submittedName>
</protein>
<keyword evidence="5" id="KW-1185">Reference proteome</keyword>
<evidence type="ECO:0000313" key="5">
    <source>
        <dbReference type="Proteomes" id="UP000510621"/>
    </source>
</evidence>
<evidence type="ECO:0000256" key="2">
    <source>
        <dbReference type="ARBA" id="ARBA00022598"/>
    </source>
</evidence>
<dbReference type="SUPFAM" id="SSF56801">
    <property type="entry name" value="Acetyl-CoA synthetase-like"/>
    <property type="match status" value="1"/>
</dbReference>
<gene>
    <name evidence="4" type="ORF">HZT40_09230</name>
</gene>
<dbReference type="Proteomes" id="UP000510621">
    <property type="component" value="Chromosome"/>
</dbReference>
<dbReference type="Gene3D" id="3.40.50.12780">
    <property type="entry name" value="N-terminal domain of ligase-like"/>
    <property type="match status" value="1"/>
</dbReference>
<dbReference type="PANTHER" id="PTHR43201">
    <property type="entry name" value="ACYL-COA SYNTHETASE"/>
    <property type="match status" value="1"/>
</dbReference>
<proteinExistence type="inferred from homology"/>
<evidence type="ECO:0000313" key="4">
    <source>
        <dbReference type="EMBL" id="QLQ31745.1"/>
    </source>
</evidence>
<dbReference type="AlphaFoldDB" id="A0A7L6ARL2"/>
<dbReference type="GO" id="GO:0031956">
    <property type="term" value="F:medium-chain fatty acid-CoA ligase activity"/>
    <property type="evidence" value="ECO:0007669"/>
    <property type="project" value="TreeGrafter"/>
</dbReference>
<evidence type="ECO:0000256" key="1">
    <source>
        <dbReference type="ARBA" id="ARBA00006432"/>
    </source>
</evidence>
<keyword evidence="2" id="KW-0436">Ligase</keyword>
<comment type="similarity">
    <text evidence="1">Belongs to the ATP-dependent AMP-binding enzyme family.</text>
</comment>
<dbReference type="KEGG" id="this:HZT40_09230"/>
<reference evidence="4" key="1">
    <citation type="submission" date="2020-06" db="EMBL/GenBank/DDBJ databases">
        <title>Analysis procedures for assessing recovery of high quality, complete, closed genomes from Nanopore long read metagenome sequencing.</title>
        <authorList>
            <person name="Bessarab I."/>
            <person name="Arumugam K."/>
            <person name="Haryono M."/>
            <person name="Liu X."/>
            <person name="Roy S."/>
            <person name="Zuniga-Montanez R.E."/>
            <person name="Qiu G."/>
            <person name="Drautz-Moses D.I."/>
            <person name="Law Y.Y."/>
            <person name="Wuertz S."/>
            <person name="Lauro F.M."/>
            <person name="Huson D.H."/>
            <person name="Williams R.B."/>
        </authorList>
    </citation>
    <scope>NUCLEOTIDE SEQUENCE [LARGE SCALE GENOMIC DNA]</scope>
    <source>
        <strain evidence="4">SSD2</strain>
    </source>
</reference>
<sequence length="123" mass="13619">MGGKQRLQRRGCTPDSPGNRKRDSHRQPGAAVPGVTIRIVDAQHQLLPEDTVVCPSQRPLMLEGYYNNPEANAECFLADGWMDTGDLGFLSGGALALTGRAKAMLTIHGRNFYSHEIEGWWKR</sequence>
<dbReference type="GO" id="GO:0006631">
    <property type="term" value="P:fatty acid metabolic process"/>
    <property type="evidence" value="ECO:0007669"/>
    <property type="project" value="TreeGrafter"/>
</dbReference>
<dbReference type="PANTHER" id="PTHR43201:SF5">
    <property type="entry name" value="MEDIUM-CHAIN ACYL-COA LIGASE ACSF2, MITOCHONDRIAL"/>
    <property type="match status" value="1"/>
</dbReference>
<feature type="region of interest" description="Disordered" evidence="3">
    <location>
        <begin position="1"/>
        <end position="33"/>
    </location>
</feature>